<dbReference type="SMART" id="SM00698">
    <property type="entry name" value="MORN"/>
    <property type="match status" value="2"/>
</dbReference>
<evidence type="ECO:0000256" key="4">
    <source>
        <dbReference type="ARBA" id="ARBA00022741"/>
    </source>
</evidence>
<dbReference type="PROSITE" id="PS50011">
    <property type="entry name" value="PROTEIN_KINASE_DOM"/>
    <property type="match status" value="1"/>
</dbReference>
<dbReference type="GO" id="GO:0004674">
    <property type="term" value="F:protein serine/threonine kinase activity"/>
    <property type="evidence" value="ECO:0007669"/>
    <property type="project" value="TreeGrafter"/>
</dbReference>
<sequence length="551" mass="63600">MENISQEQKSYGNYKVISTLGEGSYGTTYLVWCTVRLKRYALKVQTHYQQPQYMHQSNQVFQEEIAFFNKSGPHPYIIRFLEAFQWTNFQQQTYWCIVLELAEGGDLQQMIQNSKIGLPESLALTLFTQICLGLDHLHQQHLMHRDIKPANILLSDSFKAIPKIADFGSIKKDLFGYDNTILVGTQRYYAPEKLIASEIGDYSEKVDVWAMGIVFHEMLTGGEHPFQDSQNIDYLKIPGGGELHLKSQISPNFQAIIKVMLEKDPQKRPSIREILNIPMVKNRIRYITEDLIHGQEVGAIVTKQLLNGRREKQFQLIEEIKEESPHFRHPDSIEEQFKQDILEQFLQQLINTKLGSIAIEHGLSVSIVSLNTKLKPDRLVTSLPFEGVKDRYESADLLPGGLYYGQCLDGVRDGYGVLYCSDSKGVKCLFECEWDKGMPKKGKRIWIANDKWEKYEGAMDDKYLRTGYGKWTNESREQQIEGEFLRGKLNGKGKVIFADGQYQEGQYENGHCIGLHKYYSKEGKLLDQRFYENGELSPWYQGLMRGILNYF</sequence>
<keyword evidence="2" id="KW-0808">Transferase</keyword>
<keyword evidence="4 7" id="KW-0547">Nucleotide-binding</keyword>
<dbReference type="Pfam" id="PF02493">
    <property type="entry name" value="MORN"/>
    <property type="match status" value="2"/>
</dbReference>
<feature type="binding site" evidence="7">
    <location>
        <position position="43"/>
    </location>
    <ligand>
        <name>ATP</name>
        <dbReference type="ChEBI" id="CHEBI:30616"/>
    </ligand>
</feature>
<dbReference type="SUPFAM" id="SSF56112">
    <property type="entry name" value="Protein kinase-like (PK-like)"/>
    <property type="match status" value="1"/>
</dbReference>
<evidence type="ECO:0000256" key="6">
    <source>
        <dbReference type="ARBA" id="ARBA00022840"/>
    </source>
</evidence>
<gene>
    <name evidence="9" type="ORF">FGO68_gene8634</name>
</gene>
<accession>A0A8J8NSF8</accession>
<keyword evidence="10" id="KW-1185">Reference proteome</keyword>
<dbReference type="SMART" id="SM00220">
    <property type="entry name" value="S_TKc"/>
    <property type="match status" value="1"/>
</dbReference>
<evidence type="ECO:0000256" key="2">
    <source>
        <dbReference type="ARBA" id="ARBA00022679"/>
    </source>
</evidence>
<dbReference type="Gene3D" id="1.10.510.10">
    <property type="entry name" value="Transferase(Phosphotransferase) domain 1"/>
    <property type="match status" value="1"/>
</dbReference>
<evidence type="ECO:0000313" key="10">
    <source>
        <dbReference type="Proteomes" id="UP000785679"/>
    </source>
</evidence>
<dbReference type="Gene3D" id="2.20.110.10">
    <property type="entry name" value="Histone H3 K4-specific methyltransferase SET7/9 N-terminal domain"/>
    <property type="match status" value="1"/>
</dbReference>
<keyword evidence="5" id="KW-0418">Kinase</keyword>
<dbReference type="InterPro" id="IPR017441">
    <property type="entry name" value="Protein_kinase_ATP_BS"/>
</dbReference>
<dbReference type="PROSITE" id="PS00107">
    <property type="entry name" value="PROTEIN_KINASE_ATP"/>
    <property type="match status" value="1"/>
</dbReference>
<dbReference type="Proteomes" id="UP000785679">
    <property type="component" value="Unassembled WGS sequence"/>
</dbReference>
<dbReference type="InterPro" id="IPR000719">
    <property type="entry name" value="Prot_kinase_dom"/>
</dbReference>
<organism evidence="9 10">
    <name type="scientific">Halteria grandinella</name>
    <dbReference type="NCBI Taxonomy" id="5974"/>
    <lineage>
        <taxon>Eukaryota</taxon>
        <taxon>Sar</taxon>
        <taxon>Alveolata</taxon>
        <taxon>Ciliophora</taxon>
        <taxon>Intramacronucleata</taxon>
        <taxon>Spirotrichea</taxon>
        <taxon>Stichotrichia</taxon>
        <taxon>Sporadotrichida</taxon>
        <taxon>Halteriidae</taxon>
        <taxon>Halteria</taxon>
    </lineage>
</organism>
<dbReference type="Pfam" id="PF00069">
    <property type="entry name" value="Pkinase"/>
    <property type="match status" value="1"/>
</dbReference>
<proteinExistence type="inferred from homology"/>
<dbReference type="PANTHER" id="PTHR43671">
    <property type="entry name" value="SERINE/THREONINE-PROTEIN KINASE NEK"/>
    <property type="match status" value="1"/>
</dbReference>
<dbReference type="InterPro" id="IPR008271">
    <property type="entry name" value="Ser/Thr_kinase_AS"/>
</dbReference>
<dbReference type="AlphaFoldDB" id="A0A8J8NSF8"/>
<dbReference type="InterPro" id="IPR050660">
    <property type="entry name" value="NEK_Ser/Thr_kinase"/>
</dbReference>
<evidence type="ECO:0000256" key="1">
    <source>
        <dbReference type="ARBA" id="ARBA00010886"/>
    </source>
</evidence>
<evidence type="ECO:0000256" key="5">
    <source>
        <dbReference type="ARBA" id="ARBA00022777"/>
    </source>
</evidence>
<dbReference type="PANTHER" id="PTHR43671:SF106">
    <property type="entry name" value="NIMA-LIKE KINASE"/>
    <property type="match status" value="1"/>
</dbReference>
<dbReference type="InterPro" id="IPR011009">
    <property type="entry name" value="Kinase-like_dom_sf"/>
</dbReference>
<evidence type="ECO:0000259" key="8">
    <source>
        <dbReference type="PROSITE" id="PS50011"/>
    </source>
</evidence>
<dbReference type="InterPro" id="IPR003409">
    <property type="entry name" value="MORN"/>
</dbReference>
<comment type="caution">
    <text evidence="9">The sequence shown here is derived from an EMBL/GenBank/DDBJ whole genome shotgun (WGS) entry which is preliminary data.</text>
</comment>
<evidence type="ECO:0000256" key="7">
    <source>
        <dbReference type="PROSITE-ProRule" id="PRU10141"/>
    </source>
</evidence>
<dbReference type="SUPFAM" id="SSF82185">
    <property type="entry name" value="Histone H3 K4-specific methyltransferase SET7/9 N-terminal domain"/>
    <property type="match status" value="1"/>
</dbReference>
<evidence type="ECO:0000256" key="3">
    <source>
        <dbReference type="ARBA" id="ARBA00022737"/>
    </source>
</evidence>
<protein>
    <recommendedName>
        <fullName evidence="8">Protein kinase domain-containing protein</fullName>
    </recommendedName>
</protein>
<dbReference type="OrthoDB" id="4062651at2759"/>
<name>A0A8J8NSF8_HALGN</name>
<keyword evidence="6 7" id="KW-0067">ATP-binding</keyword>
<dbReference type="EMBL" id="RRYP01007767">
    <property type="protein sequence ID" value="TNV80248.1"/>
    <property type="molecule type" value="Genomic_DNA"/>
</dbReference>
<dbReference type="GO" id="GO:0005524">
    <property type="term" value="F:ATP binding"/>
    <property type="evidence" value="ECO:0007669"/>
    <property type="project" value="UniProtKB-UniRule"/>
</dbReference>
<feature type="domain" description="Protein kinase" evidence="8">
    <location>
        <begin position="14"/>
        <end position="280"/>
    </location>
</feature>
<evidence type="ECO:0000313" key="9">
    <source>
        <dbReference type="EMBL" id="TNV80248.1"/>
    </source>
</evidence>
<dbReference type="PROSITE" id="PS00108">
    <property type="entry name" value="PROTEIN_KINASE_ST"/>
    <property type="match status" value="1"/>
</dbReference>
<comment type="similarity">
    <text evidence="1">Belongs to the protein kinase superfamily. NEK Ser/Thr protein kinase family. NIMA subfamily.</text>
</comment>
<keyword evidence="3" id="KW-0677">Repeat</keyword>
<reference evidence="9" key="1">
    <citation type="submission" date="2019-06" db="EMBL/GenBank/DDBJ databases">
        <authorList>
            <person name="Zheng W."/>
        </authorList>
    </citation>
    <scope>NUCLEOTIDE SEQUENCE</scope>
    <source>
        <strain evidence="9">QDHG01</strain>
    </source>
</reference>